<accession>A0ABP9C2J9</accession>
<dbReference type="EMBL" id="BAABHO010000042">
    <property type="protein sequence ID" value="GAA4802094.1"/>
    <property type="molecule type" value="Genomic_DNA"/>
</dbReference>
<reference evidence="6" key="1">
    <citation type="journal article" date="2019" name="Int. J. Syst. Evol. Microbiol.">
        <title>The Global Catalogue of Microorganisms (GCM) 10K type strain sequencing project: providing services to taxonomists for standard genome sequencing and annotation.</title>
        <authorList>
            <consortium name="The Broad Institute Genomics Platform"/>
            <consortium name="The Broad Institute Genome Sequencing Center for Infectious Disease"/>
            <person name="Wu L."/>
            <person name="Ma J."/>
        </authorList>
    </citation>
    <scope>NUCLEOTIDE SEQUENCE [LARGE SCALE GENOMIC DNA]</scope>
    <source>
        <strain evidence="6">JCM 17979</strain>
    </source>
</reference>
<keyword evidence="6" id="KW-1185">Reference proteome</keyword>
<dbReference type="Gene3D" id="1.25.40.10">
    <property type="entry name" value="Tetratricopeptide repeat domain"/>
    <property type="match status" value="1"/>
</dbReference>
<evidence type="ECO:0000256" key="3">
    <source>
        <dbReference type="PROSITE-ProRule" id="PRU00339"/>
    </source>
</evidence>
<evidence type="ECO:0000259" key="4">
    <source>
        <dbReference type="PROSITE" id="PS50043"/>
    </source>
</evidence>
<dbReference type="InterPro" id="IPR016032">
    <property type="entry name" value="Sig_transdc_resp-reg_C-effctor"/>
</dbReference>
<dbReference type="PROSITE" id="PS50005">
    <property type="entry name" value="TPR"/>
    <property type="match status" value="1"/>
</dbReference>
<organism evidence="5 6">
    <name type="scientific">Actinomycetospora chlora</name>
    <dbReference type="NCBI Taxonomy" id="663608"/>
    <lineage>
        <taxon>Bacteria</taxon>
        <taxon>Bacillati</taxon>
        <taxon>Actinomycetota</taxon>
        <taxon>Actinomycetes</taxon>
        <taxon>Pseudonocardiales</taxon>
        <taxon>Pseudonocardiaceae</taxon>
        <taxon>Actinomycetospora</taxon>
    </lineage>
</organism>
<dbReference type="PANTHER" id="PTHR16305:SF35">
    <property type="entry name" value="TRANSCRIPTIONAL ACTIVATOR DOMAIN"/>
    <property type="match status" value="1"/>
</dbReference>
<feature type="domain" description="HTH luxR-type" evidence="4">
    <location>
        <begin position="788"/>
        <end position="853"/>
    </location>
</feature>
<dbReference type="SUPFAM" id="SSF52540">
    <property type="entry name" value="P-loop containing nucleoside triphosphate hydrolases"/>
    <property type="match status" value="1"/>
</dbReference>
<dbReference type="Gene3D" id="1.10.10.10">
    <property type="entry name" value="Winged helix-like DNA-binding domain superfamily/Winged helix DNA-binding domain"/>
    <property type="match status" value="1"/>
</dbReference>
<dbReference type="InterPro" id="IPR019734">
    <property type="entry name" value="TPR_rpt"/>
</dbReference>
<dbReference type="InterPro" id="IPR000792">
    <property type="entry name" value="Tscrpt_reg_LuxR_C"/>
</dbReference>
<name>A0ABP9C2J9_9PSEU</name>
<evidence type="ECO:0000313" key="6">
    <source>
        <dbReference type="Proteomes" id="UP001500928"/>
    </source>
</evidence>
<gene>
    <name evidence="5" type="ORF">GCM10023200_44010</name>
</gene>
<dbReference type="CDD" id="cd06170">
    <property type="entry name" value="LuxR_C_like"/>
    <property type="match status" value="1"/>
</dbReference>
<dbReference type="Proteomes" id="UP001500928">
    <property type="component" value="Unassembled WGS sequence"/>
</dbReference>
<dbReference type="Pfam" id="PF00196">
    <property type="entry name" value="GerE"/>
    <property type="match status" value="1"/>
</dbReference>
<evidence type="ECO:0000256" key="2">
    <source>
        <dbReference type="ARBA" id="ARBA00022840"/>
    </source>
</evidence>
<evidence type="ECO:0000313" key="5">
    <source>
        <dbReference type="EMBL" id="GAA4802094.1"/>
    </source>
</evidence>
<dbReference type="PROSITE" id="PS50043">
    <property type="entry name" value="HTH_LUXR_2"/>
    <property type="match status" value="1"/>
</dbReference>
<dbReference type="InterPro" id="IPR027417">
    <property type="entry name" value="P-loop_NTPase"/>
</dbReference>
<dbReference type="InterPro" id="IPR036388">
    <property type="entry name" value="WH-like_DNA-bd_sf"/>
</dbReference>
<feature type="repeat" description="TPR" evidence="3">
    <location>
        <begin position="426"/>
        <end position="459"/>
    </location>
</feature>
<dbReference type="RefSeq" id="WP_345420359.1">
    <property type="nucleotide sequence ID" value="NZ_BAABHO010000042.1"/>
</dbReference>
<protein>
    <submittedName>
        <fullName evidence="5">AAA family ATPase</fullName>
    </submittedName>
</protein>
<dbReference type="PANTHER" id="PTHR16305">
    <property type="entry name" value="TESTICULAR SOLUBLE ADENYLYL CYCLASE"/>
    <property type="match status" value="1"/>
</dbReference>
<sequence>MSPVLERDAALAELDAALADARAGEGRVVLLAGEAGIGKTTVLRTFTAGLPRGTRLLAGACDDLVTARPFGPLHDLARDAADGLRTALRAGDAGAVHDAVLAELAAARSGAELPHGAQPGTVLAVEDVHWSDEATLDVLAVAAARIERLPAVLVLTYRDDEVDAGSRLQRLLGGLPARATRRPPLPALSVAAVGELAGDGGLRVHASTRGNPFLVTELVAARGEGLPVSVRDAVLARVADLPAPSRELLELLAVVPGRAERALLDELAPGWPAALEVPERRGIVELPGDAVAFRHELARQAVEVSLPAARRLAREQAVLDALRRRDPTDHARVLHHAAPGVDVDAVLAHAPLAARAAAAAGAHQQALAFFVQLEPHVDHLPDAERAAIALEHAWELYCAHRVEDAVAMARRAVALRETGDDTAATVRALVGLSRHLYIRGDVADAAATLERAVALDPSSVLARTHRGVLRVLADDEEAGIAELADVGAAAEPGLAALGTVYRGLGRAFLGQADGPALVRAGLDAAEAAGQGEHVARGYTSLVKALRRLGRDDEVPAAVAEGLARTRSGDFLSHGYSLEAFGLQLMVDDGRWDAAEAGLRRLVATVPEAGILARETLPPLGRLLARRGDPDADDVLARAWALATRADSLPVLLTTGAALAERAWGDGDGAREHARLRALVDRSRRPGLAGPRGDLLRQARRCGLDAAPDDDLWPRHALALAGDHTAAAAAWSGHPYEQALELIEGTDAEVVEGLRTLDELGAAPAARLARRRLQARGVRRIPRGPQAGTRADPDGLTPRQADILALLADGLTNAAIAEHLVLSVRTVDHHVSAVLEKLGVGTRGEAAARWSGRHQGA</sequence>
<dbReference type="PROSITE" id="PS00622">
    <property type="entry name" value="HTH_LUXR_1"/>
    <property type="match status" value="1"/>
</dbReference>
<keyword evidence="2" id="KW-0067">ATP-binding</keyword>
<dbReference type="PRINTS" id="PR00038">
    <property type="entry name" value="HTHLUXR"/>
</dbReference>
<proteinExistence type="predicted"/>
<comment type="caution">
    <text evidence="5">The sequence shown here is derived from an EMBL/GenBank/DDBJ whole genome shotgun (WGS) entry which is preliminary data.</text>
</comment>
<dbReference type="SMART" id="SM00421">
    <property type="entry name" value="HTH_LUXR"/>
    <property type="match status" value="1"/>
</dbReference>
<evidence type="ECO:0000256" key="1">
    <source>
        <dbReference type="ARBA" id="ARBA00022741"/>
    </source>
</evidence>
<keyword evidence="3" id="KW-0802">TPR repeat</keyword>
<dbReference type="SUPFAM" id="SSF46894">
    <property type="entry name" value="C-terminal effector domain of the bipartite response regulators"/>
    <property type="match status" value="1"/>
</dbReference>
<dbReference type="SUPFAM" id="SSF48452">
    <property type="entry name" value="TPR-like"/>
    <property type="match status" value="1"/>
</dbReference>
<dbReference type="InterPro" id="IPR011990">
    <property type="entry name" value="TPR-like_helical_dom_sf"/>
</dbReference>
<dbReference type="Pfam" id="PF13191">
    <property type="entry name" value="AAA_16"/>
    <property type="match status" value="1"/>
</dbReference>
<dbReference type="InterPro" id="IPR041664">
    <property type="entry name" value="AAA_16"/>
</dbReference>
<keyword evidence="1" id="KW-0547">Nucleotide-binding</keyword>